<keyword evidence="4 9" id="KW-0227">DNA damage</keyword>
<comment type="function">
    <text evidence="9">Regulatory subunit of the SLX1-SLX4 structure-specific endonuclease that resolves DNA secondary structures generated during DNA repair and recombination. Has endonuclease activity towards branched DNA substrates, introducing single-strand cuts in duplex DNA close to junctions with ss-DNA.</text>
</comment>
<feature type="region of interest" description="Disordered" evidence="10">
    <location>
        <begin position="1"/>
        <end position="177"/>
    </location>
</feature>
<sequence length="796" mass="88128">MNAIADIIVLSSSPERPASRAPEPPIYEPSANAPTCESPESILSPSELCQLPMRSKYFQPETQREKKRKKTPASKTSDGIDNSPGDTTQPKEGKLVRGSMVILDGLESLMPKQKMKPPKTNTGVKKKRGKDATSTNKTITGKIAKSVSMEPSVHDKSPHSLTTPQPLRGKFTNASGDWEKDGLQLEVAMKRRLDWTPTKNTSDKTMEMDERADNQADQSGFGDLLSGYSFNGDPGALCNGTETVLNEGPTKRRRIYIADPLPNADNVNEGPKEGKKQRGRPSKTKEGPKRQGKKPTTLTARVTARYHSDYTEGPDTQSEGAVGSDEVVTGSKKKTSRSKRKNTVRPREPEVVILSPEEAAKSFKDQDLVFGTCSQLEQEDSPTMLHDLQTAIEESEKSNVTEPVHNQLRPVGRKSLLTSTVSRFITPKKLWSVAARDVDGSLMDAEVLDLTETPDYTGRVTIQTNENPAVDTYDQQNSSLPGVEEESPMTGALSATPIQHSMIVDNETTQIGNNYPDPRPSMPQYSSLTDAQLSKQVAEFGFKALKNRRRMIELLEKCWESKYGPPVKANAIRPQDESNLTPPVPQGIEKKACKAKKPQKSTNKRHNAHGTCRSSELTANDKLAIEQSQGDKKCSSTPSKPTNSSSRFSYMNVEEIEDSEEEIIPSPSRLQNLLRNAPTKDPESLSVPRTSSSQIRATSSSASTAVPSSNLPCLADQVTQALRTQSRLAFNRSRKDPTWHEKIVMYDPIIIEDFTVWLNTEGLSLVNEDREVNPEFLRQWCQNRGICCCYRRLNKV</sequence>
<reference evidence="11" key="2">
    <citation type="submission" date="2020-02" db="EMBL/GenBank/DDBJ databases">
        <authorList>
            <person name="Gilchrist C.L.M."/>
            <person name="Chooi Y.-H."/>
        </authorList>
    </citation>
    <scope>NUCLEOTIDE SEQUENCE</scope>
    <source>
        <strain evidence="11">MST-FP2251</strain>
    </source>
</reference>
<keyword evidence="5 9" id="KW-0233">DNA recombination</keyword>
<dbReference type="GO" id="GO:0006260">
    <property type="term" value="P:DNA replication"/>
    <property type="evidence" value="ECO:0007669"/>
    <property type="project" value="InterPro"/>
</dbReference>
<dbReference type="EMBL" id="VCAU01000090">
    <property type="protein sequence ID" value="KAF9885716.1"/>
    <property type="molecule type" value="Genomic_DNA"/>
</dbReference>
<keyword evidence="7 9" id="KW-0539">Nucleus</keyword>
<evidence type="ECO:0000256" key="1">
    <source>
        <dbReference type="ARBA" id="ARBA00004123"/>
    </source>
</evidence>
<evidence type="ECO:0000313" key="11">
    <source>
        <dbReference type="EMBL" id="KAF9885716.1"/>
    </source>
</evidence>
<comment type="PTM">
    <text evidence="9">Phosphorylated in response to DNA damage.</text>
</comment>
<keyword evidence="12" id="KW-1185">Reference proteome</keyword>
<evidence type="ECO:0000256" key="6">
    <source>
        <dbReference type="ARBA" id="ARBA00023204"/>
    </source>
</evidence>
<feature type="compositionally biased region" description="Low complexity" evidence="10">
    <location>
        <begin position="11"/>
        <end position="21"/>
    </location>
</feature>
<comment type="subunit">
    <text evidence="9">Forms a heterodimer with SLX1.</text>
</comment>
<comment type="subcellular location">
    <subcellularLocation>
        <location evidence="1 9">Nucleus</location>
    </subcellularLocation>
</comment>
<feature type="compositionally biased region" description="Basic residues" evidence="10">
    <location>
        <begin position="331"/>
        <end position="344"/>
    </location>
</feature>
<dbReference type="Proteomes" id="UP001194746">
    <property type="component" value="Unassembled WGS sequence"/>
</dbReference>
<reference evidence="11" key="1">
    <citation type="journal article" date="2019" name="Beilstein J. Org. Chem.">
        <title>Nanangenines: drimane sesquiterpenoids as the dominant metabolite cohort of a novel Australian fungus, Aspergillus nanangensis.</title>
        <authorList>
            <person name="Lacey H.J."/>
            <person name="Gilchrist C.L.M."/>
            <person name="Crombie A."/>
            <person name="Kalaitzis J.A."/>
            <person name="Vuong D."/>
            <person name="Rutledge P.J."/>
            <person name="Turner P."/>
            <person name="Pitt J.I."/>
            <person name="Lacey E."/>
            <person name="Chooi Y.H."/>
            <person name="Piggott A.M."/>
        </authorList>
    </citation>
    <scope>NUCLEOTIDE SEQUENCE</scope>
    <source>
        <strain evidence="11">MST-FP2251</strain>
    </source>
</reference>
<dbReference type="CDD" id="cd22999">
    <property type="entry name" value="SAP_SLX4"/>
    <property type="match status" value="1"/>
</dbReference>
<keyword evidence="11" id="KW-0255">Endonuclease</keyword>
<keyword evidence="11" id="KW-0540">Nuclease</keyword>
<evidence type="ECO:0000256" key="2">
    <source>
        <dbReference type="ARBA" id="ARBA00006661"/>
    </source>
</evidence>
<keyword evidence="3 9" id="KW-0597">Phosphoprotein</keyword>
<comment type="caution">
    <text evidence="11">The sequence shown here is derived from an EMBL/GenBank/DDBJ whole genome shotgun (WGS) entry which is preliminary data.</text>
</comment>
<proteinExistence type="inferred from homology"/>
<feature type="compositionally biased region" description="Low complexity" evidence="10">
    <location>
        <begin position="37"/>
        <end position="48"/>
    </location>
</feature>
<evidence type="ECO:0000256" key="5">
    <source>
        <dbReference type="ARBA" id="ARBA00023172"/>
    </source>
</evidence>
<dbReference type="InterPro" id="IPR018574">
    <property type="entry name" value="Structure-sp_endonuc_su_Slx4"/>
</dbReference>
<name>A0AAD4GQP3_ASPNN</name>
<evidence type="ECO:0000313" key="12">
    <source>
        <dbReference type="Proteomes" id="UP001194746"/>
    </source>
</evidence>
<dbReference type="HAMAP" id="MF_03110">
    <property type="entry name" value="Endonuc_su_Slx4"/>
    <property type="match status" value="1"/>
</dbReference>
<dbReference type="GO" id="GO:0006310">
    <property type="term" value="P:DNA recombination"/>
    <property type="evidence" value="ECO:0007669"/>
    <property type="project" value="UniProtKB-UniRule"/>
</dbReference>
<dbReference type="GO" id="GO:0006281">
    <property type="term" value="P:DNA repair"/>
    <property type="evidence" value="ECO:0007669"/>
    <property type="project" value="UniProtKB-UniRule"/>
</dbReference>
<dbReference type="Pfam" id="PF09494">
    <property type="entry name" value="Slx4"/>
    <property type="match status" value="1"/>
</dbReference>
<dbReference type="InterPro" id="IPR027784">
    <property type="entry name" value="Slx4_ascomycetes"/>
</dbReference>
<keyword evidence="6 9" id="KW-0234">DNA repair</keyword>
<dbReference type="GO" id="GO:0033557">
    <property type="term" value="C:Slx1-Slx4 complex"/>
    <property type="evidence" value="ECO:0007669"/>
    <property type="project" value="UniProtKB-UniRule"/>
</dbReference>
<evidence type="ECO:0000256" key="4">
    <source>
        <dbReference type="ARBA" id="ARBA00022763"/>
    </source>
</evidence>
<organism evidence="11 12">
    <name type="scientific">Aspergillus nanangensis</name>
    <dbReference type="NCBI Taxonomy" id="2582783"/>
    <lineage>
        <taxon>Eukaryota</taxon>
        <taxon>Fungi</taxon>
        <taxon>Dikarya</taxon>
        <taxon>Ascomycota</taxon>
        <taxon>Pezizomycotina</taxon>
        <taxon>Eurotiomycetes</taxon>
        <taxon>Eurotiomycetidae</taxon>
        <taxon>Eurotiales</taxon>
        <taxon>Aspergillaceae</taxon>
        <taxon>Aspergillus</taxon>
        <taxon>Aspergillus subgen. Circumdati</taxon>
    </lineage>
</organism>
<gene>
    <name evidence="9 11" type="primary">SLX4</name>
    <name evidence="11" type="ORF">FE257_012601</name>
</gene>
<feature type="compositionally biased region" description="Basic and acidic residues" evidence="10">
    <location>
        <begin position="201"/>
        <end position="214"/>
    </location>
</feature>
<dbReference type="AlphaFoldDB" id="A0AAD4GQP3"/>
<feature type="region of interest" description="Disordered" evidence="10">
    <location>
        <begin position="194"/>
        <end position="348"/>
    </location>
</feature>
<feature type="region of interest" description="Disordered" evidence="10">
    <location>
        <begin position="673"/>
        <end position="706"/>
    </location>
</feature>
<evidence type="ECO:0000256" key="9">
    <source>
        <dbReference type="HAMAP-Rule" id="MF_03110"/>
    </source>
</evidence>
<evidence type="ECO:0000256" key="10">
    <source>
        <dbReference type="SAM" id="MobiDB-lite"/>
    </source>
</evidence>
<feature type="region of interest" description="Disordered" evidence="10">
    <location>
        <begin position="565"/>
        <end position="649"/>
    </location>
</feature>
<evidence type="ECO:0000256" key="7">
    <source>
        <dbReference type="ARBA" id="ARBA00023242"/>
    </source>
</evidence>
<accession>A0AAD4GQP3</accession>
<keyword evidence="11" id="KW-0378">Hydrolase</keyword>
<feature type="compositionally biased region" description="Polar residues" evidence="10">
    <location>
        <begin position="73"/>
        <end position="88"/>
    </location>
</feature>
<protein>
    <recommendedName>
        <fullName evidence="8 9">Structure-specific endonuclease subunit SLX4</fullName>
    </recommendedName>
</protein>
<evidence type="ECO:0000256" key="3">
    <source>
        <dbReference type="ARBA" id="ARBA00022553"/>
    </source>
</evidence>
<feature type="compositionally biased region" description="Low complexity" evidence="10">
    <location>
        <begin position="690"/>
        <end position="706"/>
    </location>
</feature>
<dbReference type="GO" id="GO:0017108">
    <property type="term" value="F:5'-flap endonuclease activity"/>
    <property type="evidence" value="ECO:0007669"/>
    <property type="project" value="InterPro"/>
</dbReference>
<comment type="similarity">
    <text evidence="2 9">Belongs to the SLX4 family.</text>
</comment>
<evidence type="ECO:0000256" key="8">
    <source>
        <dbReference type="ARBA" id="ARBA00029496"/>
    </source>
</evidence>
<feature type="compositionally biased region" description="Basic residues" evidence="10">
    <location>
        <begin position="593"/>
        <end position="608"/>
    </location>
</feature>
<feature type="compositionally biased region" description="Low complexity" evidence="10">
    <location>
        <begin position="635"/>
        <end position="646"/>
    </location>
</feature>